<gene>
    <name evidence="2" type="ORF">SAMN02745174_01926</name>
</gene>
<dbReference type="GO" id="GO:0046052">
    <property type="term" value="P:UTP catabolic process"/>
    <property type="evidence" value="ECO:0007669"/>
    <property type="project" value="TreeGrafter"/>
</dbReference>
<feature type="domain" description="NTP pyrophosphohydrolase MazG-like" evidence="1">
    <location>
        <begin position="166"/>
        <end position="224"/>
    </location>
</feature>
<feature type="domain" description="NTP pyrophosphohydrolase MazG-like" evidence="1">
    <location>
        <begin position="26"/>
        <end position="98"/>
    </location>
</feature>
<dbReference type="InterPro" id="IPR004518">
    <property type="entry name" value="MazG-like_dom"/>
</dbReference>
<dbReference type="CDD" id="cd11529">
    <property type="entry name" value="NTP-PPase_MazG_Cterm"/>
    <property type="match status" value="1"/>
</dbReference>
<dbReference type="NCBIfam" id="NF007113">
    <property type="entry name" value="PRK09562.1"/>
    <property type="match status" value="1"/>
</dbReference>
<dbReference type="OrthoDB" id="9808939at2"/>
<dbReference type="InterPro" id="IPR011551">
    <property type="entry name" value="NTP_PyrPHydrolase_MazG"/>
</dbReference>
<dbReference type="InterPro" id="IPR048011">
    <property type="entry name" value="NTP-PPase_MazG-like_C"/>
</dbReference>
<dbReference type="FunFam" id="1.10.287.1080:FF:000003">
    <property type="entry name" value="Nucleoside triphosphate pyrophosphohydrolase"/>
    <property type="match status" value="1"/>
</dbReference>
<dbReference type="EMBL" id="FUWX01000015">
    <property type="protein sequence ID" value="SJZ91613.1"/>
    <property type="molecule type" value="Genomic_DNA"/>
</dbReference>
<dbReference type="Gene3D" id="1.10.287.1080">
    <property type="entry name" value="MazG-like"/>
    <property type="match status" value="2"/>
</dbReference>
<dbReference type="GO" id="GO:0047429">
    <property type="term" value="F:nucleoside triphosphate diphosphatase activity"/>
    <property type="evidence" value="ECO:0007669"/>
    <property type="project" value="InterPro"/>
</dbReference>
<dbReference type="SUPFAM" id="SSF101386">
    <property type="entry name" value="all-alpha NTP pyrophosphatases"/>
    <property type="match status" value="2"/>
</dbReference>
<dbReference type="Pfam" id="PF03819">
    <property type="entry name" value="MazG"/>
    <property type="match status" value="2"/>
</dbReference>
<protein>
    <submittedName>
        <fullName evidence="2">XTP/dITP diphosphohydrolase</fullName>
    </submittedName>
</protein>
<dbReference type="GO" id="GO:0046076">
    <property type="term" value="P:dTTP catabolic process"/>
    <property type="evidence" value="ECO:0007669"/>
    <property type="project" value="TreeGrafter"/>
</dbReference>
<dbReference type="FunFam" id="1.10.287.1080:FF:000001">
    <property type="entry name" value="Nucleoside triphosphate pyrophosphohydrolase"/>
    <property type="match status" value="1"/>
</dbReference>
<dbReference type="Proteomes" id="UP000191153">
    <property type="component" value="Unassembled WGS sequence"/>
</dbReference>
<dbReference type="RefSeq" id="WP_078694391.1">
    <property type="nucleotide sequence ID" value="NZ_FUWX01000015.1"/>
</dbReference>
<dbReference type="NCBIfam" id="TIGR00444">
    <property type="entry name" value="mazG"/>
    <property type="match status" value="1"/>
</dbReference>
<organism evidence="2 3">
    <name type="scientific">Cetobacterium ceti</name>
    <dbReference type="NCBI Taxonomy" id="180163"/>
    <lineage>
        <taxon>Bacteria</taxon>
        <taxon>Fusobacteriati</taxon>
        <taxon>Fusobacteriota</taxon>
        <taxon>Fusobacteriia</taxon>
        <taxon>Fusobacteriales</taxon>
        <taxon>Fusobacteriaceae</taxon>
        <taxon>Cetobacterium</taxon>
    </lineage>
</organism>
<dbReference type="PANTHER" id="PTHR30522:SF0">
    <property type="entry name" value="NUCLEOSIDE TRIPHOSPHATE PYROPHOSPHOHYDROLASE"/>
    <property type="match status" value="1"/>
</dbReference>
<dbReference type="CDD" id="cd11528">
    <property type="entry name" value="NTP-PPase_MazG_Nterm"/>
    <property type="match status" value="1"/>
</dbReference>
<dbReference type="STRING" id="180163.SAMN02745174_01926"/>
<dbReference type="AlphaFoldDB" id="A0A1T4PJ92"/>
<proteinExistence type="predicted"/>
<dbReference type="GO" id="GO:0006950">
    <property type="term" value="P:response to stress"/>
    <property type="evidence" value="ECO:0007669"/>
    <property type="project" value="UniProtKB-ARBA"/>
</dbReference>
<evidence type="ECO:0000259" key="1">
    <source>
        <dbReference type="Pfam" id="PF03819"/>
    </source>
</evidence>
<sequence>MKEFYRLVEIMEKLRGENGCPWDREQSIESLKPYLLEETYEVLEAMDMDREKLCDELGDLLLQIVFQSQIAKEEGTFNIGDVARAINEKLIRRHPHIFKSDVKVNSSEEVAINWERIKREEKAHEDRKSILDGIPKNMPPLMRAQKIQKKVAKVGFDWPNIDGVLDKVQEEIEELRVELKNKNRENIKNELGDLMFSLVNLSRSLEIDAQEALLKTINKFDKRFRYVESKCQLPGASLEEMDKLWEESKKR</sequence>
<dbReference type="GO" id="GO:0006203">
    <property type="term" value="P:dGTP catabolic process"/>
    <property type="evidence" value="ECO:0007669"/>
    <property type="project" value="TreeGrafter"/>
</dbReference>
<dbReference type="PANTHER" id="PTHR30522">
    <property type="entry name" value="NUCLEOSIDE TRIPHOSPHATE PYROPHOSPHOHYDROLASE"/>
    <property type="match status" value="1"/>
</dbReference>
<dbReference type="GO" id="GO:0046061">
    <property type="term" value="P:dATP catabolic process"/>
    <property type="evidence" value="ECO:0007669"/>
    <property type="project" value="TreeGrafter"/>
</dbReference>
<reference evidence="2 3" key="1">
    <citation type="submission" date="2017-02" db="EMBL/GenBank/DDBJ databases">
        <authorList>
            <person name="Peterson S.W."/>
        </authorList>
    </citation>
    <scope>NUCLEOTIDE SEQUENCE [LARGE SCALE GENOMIC DNA]</scope>
    <source>
        <strain evidence="2 3">ATCC 700028</strain>
    </source>
</reference>
<dbReference type="GO" id="GO:0046047">
    <property type="term" value="P:TTP catabolic process"/>
    <property type="evidence" value="ECO:0007669"/>
    <property type="project" value="TreeGrafter"/>
</dbReference>
<name>A0A1T4PJ92_9FUSO</name>
<dbReference type="GO" id="GO:0046081">
    <property type="term" value="P:dUTP catabolic process"/>
    <property type="evidence" value="ECO:0007669"/>
    <property type="project" value="TreeGrafter"/>
</dbReference>
<evidence type="ECO:0000313" key="3">
    <source>
        <dbReference type="Proteomes" id="UP000191153"/>
    </source>
</evidence>
<keyword evidence="2" id="KW-0378">Hydrolase</keyword>
<keyword evidence="3" id="KW-1185">Reference proteome</keyword>
<accession>A0A1T4PJ92</accession>
<dbReference type="InterPro" id="IPR048015">
    <property type="entry name" value="NTP-PPase_MazG-like_N"/>
</dbReference>
<evidence type="ECO:0000313" key="2">
    <source>
        <dbReference type="EMBL" id="SJZ91613.1"/>
    </source>
</evidence>